<dbReference type="Proteomes" id="UP000184085">
    <property type="component" value="Unassembled WGS sequence"/>
</dbReference>
<dbReference type="EMBL" id="FMJB01000049">
    <property type="protein sequence ID" value="SCM67800.1"/>
    <property type="molecule type" value="Genomic_DNA"/>
</dbReference>
<keyword evidence="8" id="KW-0997">Cell inner membrane</keyword>
<feature type="transmembrane region" description="Helical" evidence="8">
    <location>
        <begin position="347"/>
        <end position="371"/>
    </location>
</feature>
<dbReference type="InterPro" id="IPR036259">
    <property type="entry name" value="MFS_trans_sf"/>
</dbReference>
<keyword evidence="5 8" id="KW-0812">Transmembrane</keyword>
<evidence type="ECO:0000256" key="2">
    <source>
        <dbReference type="ARBA" id="ARBA00006236"/>
    </source>
</evidence>
<feature type="transmembrane region" description="Helical" evidence="8">
    <location>
        <begin position="314"/>
        <end position="335"/>
    </location>
</feature>
<proteinExistence type="inferred from homology"/>
<dbReference type="Pfam" id="PF07690">
    <property type="entry name" value="MFS_1"/>
    <property type="match status" value="1"/>
</dbReference>
<feature type="transmembrane region" description="Helical" evidence="8">
    <location>
        <begin position="80"/>
        <end position="98"/>
    </location>
</feature>
<feature type="transmembrane region" description="Helical" evidence="8">
    <location>
        <begin position="139"/>
        <end position="164"/>
    </location>
</feature>
<evidence type="ECO:0000256" key="8">
    <source>
        <dbReference type="RuleBase" id="RU365088"/>
    </source>
</evidence>
<feature type="transmembrane region" description="Helical" evidence="8">
    <location>
        <begin position="110"/>
        <end position="127"/>
    </location>
</feature>
<dbReference type="InterPro" id="IPR011701">
    <property type="entry name" value="MFS"/>
</dbReference>
<dbReference type="SUPFAM" id="SSF103473">
    <property type="entry name" value="MFS general substrate transporter"/>
    <property type="match status" value="1"/>
</dbReference>
<evidence type="ECO:0000256" key="7">
    <source>
        <dbReference type="ARBA" id="ARBA00023136"/>
    </source>
</evidence>
<evidence type="ECO:0000313" key="11">
    <source>
        <dbReference type="Proteomes" id="UP000184085"/>
    </source>
</evidence>
<sequence>MFKAPTKPLNFPEFVGMLAMLFATLAFSIDSMLPAIPQIAQEMTPDDVNRAQLIITSFVLGMGIGTFFAGPLSDWFGRKITVAVGLGIYMLASLYAAGTNDMEHLLASRFVMGLGASAPRVVSLAMVRDLYKGREMARIMSFVMTVFILVPAMAPSIGAVIIAYSSWRGVFVAFVFFALFSGGWLMLRQPETLDKANRRPLRLSAIRYALGEVLGNRVVVMYIAALSLGFGQMFSFISSAPQLFTDTYQRGDTFPIWFAGVAAFAAIASFTNARLVMTLGMRLLSTTALGVQCAASIVAMILLESGMIAPEYQFYVFVGYMAISFFMIGLVFGNINALAMEPLGHVAGFAAAIIGAISTVLAVLIAVPVGYSYDGTPMPLLIGVALCSGFAYLIMRISRRYEAVETV</sequence>
<dbReference type="InterPro" id="IPR004812">
    <property type="entry name" value="Efflux_drug-R_Bcr/CmlA"/>
</dbReference>
<protein>
    <recommendedName>
        <fullName evidence="8">Bcr/CflA family efflux transporter</fullName>
    </recommendedName>
</protein>
<feature type="transmembrane region" description="Helical" evidence="8">
    <location>
        <begin position="377"/>
        <end position="395"/>
    </location>
</feature>
<dbReference type="InterPro" id="IPR020846">
    <property type="entry name" value="MFS_dom"/>
</dbReference>
<dbReference type="NCBIfam" id="TIGR00710">
    <property type="entry name" value="efflux_Bcr_CflA"/>
    <property type="match status" value="1"/>
</dbReference>
<feature type="transmembrane region" description="Helical" evidence="8">
    <location>
        <begin position="283"/>
        <end position="302"/>
    </location>
</feature>
<dbReference type="GO" id="GO:0042910">
    <property type="term" value="F:xenobiotic transmembrane transporter activity"/>
    <property type="evidence" value="ECO:0007669"/>
    <property type="project" value="InterPro"/>
</dbReference>
<evidence type="ECO:0000259" key="9">
    <source>
        <dbReference type="PROSITE" id="PS50850"/>
    </source>
</evidence>
<dbReference type="PROSITE" id="PS50850">
    <property type="entry name" value="MFS"/>
    <property type="match status" value="1"/>
</dbReference>
<evidence type="ECO:0000256" key="6">
    <source>
        <dbReference type="ARBA" id="ARBA00022989"/>
    </source>
</evidence>
<keyword evidence="6 8" id="KW-1133">Transmembrane helix</keyword>
<evidence type="ECO:0000256" key="1">
    <source>
        <dbReference type="ARBA" id="ARBA00004651"/>
    </source>
</evidence>
<evidence type="ECO:0000256" key="5">
    <source>
        <dbReference type="ARBA" id="ARBA00022692"/>
    </source>
</evidence>
<keyword evidence="3 8" id="KW-0813">Transport</keyword>
<comment type="similarity">
    <text evidence="2 8">Belongs to the major facilitator superfamily. Bcr/CmlA family.</text>
</comment>
<keyword evidence="7 8" id="KW-0472">Membrane</keyword>
<feature type="domain" description="Major facilitator superfamily (MFS) profile" evidence="9">
    <location>
        <begin position="14"/>
        <end position="401"/>
    </location>
</feature>
<accession>A0A1M4MYV8</accession>
<feature type="transmembrane region" description="Helical" evidence="8">
    <location>
        <begin position="254"/>
        <end position="271"/>
    </location>
</feature>
<evidence type="ECO:0000256" key="4">
    <source>
        <dbReference type="ARBA" id="ARBA00022475"/>
    </source>
</evidence>
<name>A0A1M4MYV8_9RHOB</name>
<comment type="caution">
    <text evidence="8">Lacks conserved residue(s) required for the propagation of feature annotation.</text>
</comment>
<dbReference type="GO" id="GO:1990961">
    <property type="term" value="P:xenobiotic detoxification by transmembrane export across the plasma membrane"/>
    <property type="evidence" value="ECO:0007669"/>
    <property type="project" value="InterPro"/>
</dbReference>
<dbReference type="PANTHER" id="PTHR23502:SF132">
    <property type="entry name" value="POLYAMINE TRANSPORTER 2-RELATED"/>
    <property type="match status" value="1"/>
</dbReference>
<dbReference type="GO" id="GO:0005886">
    <property type="term" value="C:plasma membrane"/>
    <property type="evidence" value="ECO:0007669"/>
    <property type="project" value="UniProtKB-SubCell"/>
</dbReference>
<dbReference type="PANTHER" id="PTHR23502">
    <property type="entry name" value="MAJOR FACILITATOR SUPERFAMILY"/>
    <property type="match status" value="1"/>
</dbReference>
<dbReference type="RefSeq" id="WP_072706443.1">
    <property type="nucleotide sequence ID" value="NZ_FMJB01000049.1"/>
</dbReference>
<keyword evidence="4" id="KW-1003">Cell membrane</keyword>
<organism evidence="10 11">
    <name type="scientific">Donghicola eburneus</name>
    <dbReference type="NCBI Taxonomy" id="393278"/>
    <lineage>
        <taxon>Bacteria</taxon>
        <taxon>Pseudomonadati</taxon>
        <taxon>Pseudomonadota</taxon>
        <taxon>Alphaproteobacteria</taxon>
        <taxon>Rhodobacterales</taxon>
        <taxon>Roseobacteraceae</taxon>
        <taxon>Donghicola</taxon>
    </lineage>
</organism>
<dbReference type="InterPro" id="IPR005829">
    <property type="entry name" value="Sugar_transporter_CS"/>
</dbReference>
<feature type="transmembrane region" description="Helical" evidence="8">
    <location>
        <begin position="53"/>
        <end position="73"/>
    </location>
</feature>
<evidence type="ECO:0000256" key="3">
    <source>
        <dbReference type="ARBA" id="ARBA00022448"/>
    </source>
</evidence>
<dbReference type="AlphaFoldDB" id="A0A1M4MYV8"/>
<feature type="transmembrane region" description="Helical" evidence="8">
    <location>
        <begin position="208"/>
        <end position="234"/>
    </location>
</feature>
<dbReference type="CDD" id="cd17320">
    <property type="entry name" value="MFS_MdfA_MDR_like"/>
    <property type="match status" value="1"/>
</dbReference>
<keyword evidence="11" id="KW-1185">Reference proteome</keyword>
<feature type="transmembrane region" description="Helical" evidence="8">
    <location>
        <begin position="170"/>
        <end position="187"/>
    </location>
</feature>
<evidence type="ECO:0000313" key="10">
    <source>
        <dbReference type="EMBL" id="SCM67800.1"/>
    </source>
</evidence>
<comment type="subcellular location">
    <subcellularLocation>
        <location evidence="8">Cell inner membrane</location>
        <topology evidence="8">Multi-pass membrane protein</topology>
    </subcellularLocation>
    <subcellularLocation>
        <location evidence="1">Cell membrane</location>
        <topology evidence="1">Multi-pass membrane protein</topology>
    </subcellularLocation>
</comment>
<dbReference type="PROSITE" id="PS00216">
    <property type="entry name" value="SUGAR_TRANSPORT_1"/>
    <property type="match status" value="1"/>
</dbReference>
<dbReference type="Gene3D" id="1.20.1720.10">
    <property type="entry name" value="Multidrug resistance protein D"/>
    <property type="match status" value="1"/>
</dbReference>
<gene>
    <name evidence="10" type="ORF">KARMA_2006</name>
</gene>
<reference evidence="11" key="1">
    <citation type="submission" date="2016-09" db="EMBL/GenBank/DDBJ databases">
        <authorList>
            <person name="Wibberg D."/>
        </authorList>
    </citation>
    <scope>NUCLEOTIDE SEQUENCE [LARGE SCALE GENOMIC DNA]</scope>
</reference>